<dbReference type="SUPFAM" id="SSF53850">
    <property type="entry name" value="Periplasmic binding protein-like II"/>
    <property type="match status" value="2"/>
</dbReference>
<dbReference type="SMART" id="SM00062">
    <property type="entry name" value="PBPb"/>
    <property type="match status" value="1"/>
</dbReference>
<reference evidence="3" key="1">
    <citation type="submission" date="2020-10" db="EMBL/GenBank/DDBJ databases">
        <authorList>
            <person name="Gilroy R."/>
        </authorList>
    </citation>
    <scope>NUCLEOTIDE SEQUENCE</scope>
    <source>
        <strain evidence="3">CHK147-3167</strain>
    </source>
</reference>
<accession>A0A9D0ZS11</accession>
<dbReference type="PANTHER" id="PTHR45138">
    <property type="entry name" value="REGULATORY COMPONENTS OF SENSORY TRANSDUCTION SYSTEM"/>
    <property type="match status" value="1"/>
</dbReference>
<gene>
    <name evidence="3" type="ORF">IAB27_05575</name>
</gene>
<dbReference type="EMBL" id="DVFV01000096">
    <property type="protein sequence ID" value="HIQ91072.1"/>
    <property type="molecule type" value="Genomic_DNA"/>
</dbReference>
<dbReference type="Proteomes" id="UP000886786">
    <property type="component" value="Unassembled WGS sequence"/>
</dbReference>
<dbReference type="SUPFAM" id="SSF55073">
    <property type="entry name" value="Nucleotide cyclase"/>
    <property type="match status" value="1"/>
</dbReference>
<keyword evidence="1" id="KW-0472">Membrane</keyword>
<dbReference type="PROSITE" id="PS50887">
    <property type="entry name" value="GGDEF"/>
    <property type="match status" value="1"/>
</dbReference>
<name>A0A9D0ZS11_9FIRM</name>
<protein>
    <submittedName>
        <fullName evidence="3">Diguanylate cyclase</fullName>
    </submittedName>
</protein>
<dbReference type="Pfam" id="PF00990">
    <property type="entry name" value="GGDEF"/>
    <property type="match status" value="1"/>
</dbReference>
<dbReference type="GO" id="GO:0005886">
    <property type="term" value="C:plasma membrane"/>
    <property type="evidence" value="ECO:0007669"/>
    <property type="project" value="TreeGrafter"/>
</dbReference>
<sequence length="673" mass="76898">MSKKIVFVIVAVVLILGGVSAFYFFNQNQDNFSLTRSESKWIDDNQNKLIDLSILTDVPIINDNGSGMLFDFLNDLEDDTNLVFNRLSYSDDDAEVSDYALRKKDAEKNDLVLYNDSYALLSKDDTYYLDENEINNVNIGVLSGSEDKIKKALDNESITLTTFDDVDALILALDNKSVNFIALPKLTYFAEIVEKDLNIAYNINNCIDSYVITLGDNKALNNILTKYFKYWIRNDFNNSLNSHLASSYFDYKDIDEKSQTKFRSKRYTYGFILNAPYEASTKNGLQGFNYSLINNFEKMANVEVDFKRYSSLDKMIEDFNNKKIDFIADNDSKYSIKVTNTPAVYDGTFDIIADENTSLTVASVESLKNVTVSTVKNSKIDNYLKKNGIKTKGYDNTRDLVNSLGSNDVAALDDYSYDYYIRFGLRSFKRIRTLDMGSDYNFALRNIGDNEIFNDLFSFYLTFVNKDSLISESYRNLLNYDSSNNTLRVVLSSLAIVLMALVGFMTYKILRRGKKYNGKLSKLDKLRYTDNLTSLKNRNYLNENIPRWDSSEVYPQAIVIVDLNNVAYINDNFGYPEGDKVIVEASGILIKTQLSNSELIRTNGNEFLIFMVGHDEKDVITYIRKLNREFKDLSHGFGAAIGYSMITDEIKTIDDAINEATSDMKNNKEEIIK</sequence>
<dbReference type="GO" id="GO:0043709">
    <property type="term" value="P:cell adhesion involved in single-species biofilm formation"/>
    <property type="evidence" value="ECO:0007669"/>
    <property type="project" value="TreeGrafter"/>
</dbReference>
<dbReference type="InterPro" id="IPR001638">
    <property type="entry name" value="Solute-binding_3/MltF_N"/>
</dbReference>
<dbReference type="InterPro" id="IPR000160">
    <property type="entry name" value="GGDEF_dom"/>
</dbReference>
<reference evidence="3" key="2">
    <citation type="journal article" date="2021" name="PeerJ">
        <title>Extensive microbial diversity within the chicken gut microbiome revealed by metagenomics and culture.</title>
        <authorList>
            <person name="Gilroy R."/>
            <person name="Ravi A."/>
            <person name="Getino M."/>
            <person name="Pursley I."/>
            <person name="Horton D.L."/>
            <person name="Alikhan N.F."/>
            <person name="Baker D."/>
            <person name="Gharbi K."/>
            <person name="Hall N."/>
            <person name="Watson M."/>
            <person name="Adriaenssens E.M."/>
            <person name="Foster-Nyarko E."/>
            <person name="Jarju S."/>
            <person name="Secka A."/>
            <person name="Antonio M."/>
            <person name="Oren A."/>
            <person name="Chaudhuri R.R."/>
            <person name="La Ragione R."/>
            <person name="Hildebrand F."/>
            <person name="Pallen M.J."/>
        </authorList>
    </citation>
    <scope>NUCLEOTIDE SEQUENCE</scope>
    <source>
        <strain evidence="3">CHK147-3167</strain>
    </source>
</reference>
<dbReference type="InterPro" id="IPR029787">
    <property type="entry name" value="Nucleotide_cyclase"/>
</dbReference>
<dbReference type="GO" id="GO:0052621">
    <property type="term" value="F:diguanylate cyclase activity"/>
    <property type="evidence" value="ECO:0007669"/>
    <property type="project" value="TreeGrafter"/>
</dbReference>
<dbReference type="Gene3D" id="3.30.70.270">
    <property type="match status" value="1"/>
</dbReference>
<dbReference type="CDD" id="cd01949">
    <property type="entry name" value="GGDEF"/>
    <property type="match status" value="1"/>
</dbReference>
<dbReference type="Gene3D" id="3.40.190.10">
    <property type="entry name" value="Periplasmic binding protein-like II"/>
    <property type="match status" value="2"/>
</dbReference>
<evidence type="ECO:0000259" key="2">
    <source>
        <dbReference type="PROSITE" id="PS50887"/>
    </source>
</evidence>
<evidence type="ECO:0000313" key="3">
    <source>
        <dbReference type="EMBL" id="HIQ91072.1"/>
    </source>
</evidence>
<organism evidence="3 4">
    <name type="scientific">Candidatus Coprosoma intestinipullorum</name>
    <dbReference type="NCBI Taxonomy" id="2840752"/>
    <lineage>
        <taxon>Bacteria</taxon>
        <taxon>Bacillati</taxon>
        <taxon>Bacillota</taxon>
        <taxon>Bacillota incertae sedis</taxon>
        <taxon>Candidatus Coprosoma</taxon>
    </lineage>
</organism>
<dbReference type="InterPro" id="IPR050469">
    <property type="entry name" value="Diguanylate_Cyclase"/>
</dbReference>
<keyword evidence="1" id="KW-1133">Transmembrane helix</keyword>
<dbReference type="NCBIfam" id="TIGR00254">
    <property type="entry name" value="GGDEF"/>
    <property type="match status" value="1"/>
</dbReference>
<dbReference type="GO" id="GO:1902201">
    <property type="term" value="P:negative regulation of bacterial-type flagellum-dependent cell motility"/>
    <property type="evidence" value="ECO:0007669"/>
    <property type="project" value="TreeGrafter"/>
</dbReference>
<dbReference type="AlphaFoldDB" id="A0A9D0ZS11"/>
<evidence type="ECO:0000313" key="4">
    <source>
        <dbReference type="Proteomes" id="UP000886786"/>
    </source>
</evidence>
<proteinExistence type="predicted"/>
<comment type="caution">
    <text evidence="3">The sequence shown here is derived from an EMBL/GenBank/DDBJ whole genome shotgun (WGS) entry which is preliminary data.</text>
</comment>
<dbReference type="SMART" id="SM00267">
    <property type="entry name" value="GGDEF"/>
    <property type="match status" value="1"/>
</dbReference>
<feature type="transmembrane region" description="Helical" evidence="1">
    <location>
        <begin position="489"/>
        <end position="510"/>
    </location>
</feature>
<dbReference type="InterPro" id="IPR043128">
    <property type="entry name" value="Rev_trsase/Diguanyl_cyclase"/>
</dbReference>
<evidence type="ECO:0000256" key="1">
    <source>
        <dbReference type="SAM" id="Phobius"/>
    </source>
</evidence>
<dbReference type="PANTHER" id="PTHR45138:SF6">
    <property type="entry name" value="DIGUANYLATE CYCLASE DGCN"/>
    <property type="match status" value="1"/>
</dbReference>
<feature type="domain" description="GGDEF" evidence="2">
    <location>
        <begin position="554"/>
        <end position="673"/>
    </location>
</feature>
<keyword evidence="1" id="KW-0812">Transmembrane</keyword>